<keyword evidence="2" id="KW-1185">Reference proteome</keyword>
<gene>
    <name evidence="1" type="ORF">FRZ06_17240</name>
</gene>
<dbReference type="Proteomes" id="UP000594014">
    <property type="component" value="Chromosome"/>
</dbReference>
<proteinExistence type="predicted"/>
<sequence length="57" mass="6296">MVKKSKCPQNHPCPSVRVCPVGALVQRGYDAPSVDEEKCIKCGKCVRFCPMKALVME</sequence>
<accession>A0ACD1AIA7</accession>
<protein>
    <submittedName>
        <fullName evidence="1">4Fe-4S ferredoxin</fullName>
    </submittedName>
</protein>
<reference evidence="1" key="1">
    <citation type="submission" date="2019-08" db="EMBL/GenBank/DDBJ databases">
        <title>Genome sequence of Clostridiales bacterium MT110.</title>
        <authorList>
            <person name="Cao J."/>
        </authorList>
    </citation>
    <scope>NUCLEOTIDE SEQUENCE</scope>
    <source>
        <strain evidence="1">MT110</strain>
    </source>
</reference>
<evidence type="ECO:0000313" key="2">
    <source>
        <dbReference type="Proteomes" id="UP000594014"/>
    </source>
</evidence>
<name>A0ACD1AIA7_9FIRM</name>
<dbReference type="EMBL" id="CP042469">
    <property type="protein sequence ID" value="QOX65994.1"/>
    <property type="molecule type" value="Genomic_DNA"/>
</dbReference>
<organism evidence="1 2">
    <name type="scientific">Anoxybacterium hadale</name>
    <dbReference type="NCBI Taxonomy" id="3408580"/>
    <lineage>
        <taxon>Bacteria</taxon>
        <taxon>Bacillati</taxon>
        <taxon>Bacillota</taxon>
        <taxon>Clostridia</taxon>
        <taxon>Peptostreptococcales</taxon>
        <taxon>Anaerovoracaceae</taxon>
        <taxon>Anoxybacterium</taxon>
    </lineage>
</organism>
<evidence type="ECO:0000313" key="1">
    <source>
        <dbReference type="EMBL" id="QOX65994.1"/>
    </source>
</evidence>